<keyword evidence="1" id="KW-0812">Transmembrane</keyword>
<accession>A0ABV6GIR5</accession>
<proteinExistence type="predicted"/>
<gene>
    <name evidence="2" type="ORF">ACFFIX_18605</name>
</gene>
<evidence type="ECO:0000313" key="3">
    <source>
        <dbReference type="Proteomes" id="UP001589854"/>
    </source>
</evidence>
<comment type="caution">
    <text evidence="2">The sequence shown here is derived from an EMBL/GenBank/DDBJ whole genome shotgun (WGS) entry which is preliminary data.</text>
</comment>
<evidence type="ECO:0000256" key="1">
    <source>
        <dbReference type="SAM" id="Phobius"/>
    </source>
</evidence>
<dbReference type="EMBL" id="JBHLVO010000020">
    <property type="protein sequence ID" value="MFC0273415.1"/>
    <property type="molecule type" value="Genomic_DNA"/>
</dbReference>
<feature type="transmembrane region" description="Helical" evidence="1">
    <location>
        <begin position="125"/>
        <end position="143"/>
    </location>
</feature>
<feature type="transmembrane region" description="Helical" evidence="1">
    <location>
        <begin position="94"/>
        <end position="113"/>
    </location>
</feature>
<keyword evidence="1" id="KW-1133">Transmembrane helix</keyword>
<name>A0ABV6GIR5_9BACI</name>
<protein>
    <submittedName>
        <fullName evidence="2">Uncharacterized protein</fullName>
    </submittedName>
</protein>
<dbReference type="Proteomes" id="UP001589854">
    <property type="component" value="Unassembled WGS sequence"/>
</dbReference>
<keyword evidence="3" id="KW-1185">Reference proteome</keyword>
<organism evidence="2 3">
    <name type="scientific">Metabacillus herbersteinensis</name>
    <dbReference type="NCBI Taxonomy" id="283816"/>
    <lineage>
        <taxon>Bacteria</taxon>
        <taxon>Bacillati</taxon>
        <taxon>Bacillota</taxon>
        <taxon>Bacilli</taxon>
        <taxon>Bacillales</taxon>
        <taxon>Bacillaceae</taxon>
        <taxon>Metabacillus</taxon>
    </lineage>
</organism>
<reference evidence="2 3" key="1">
    <citation type="submission" date="2024-09" db="EMBL/GenBank/DDBJ databases">
        <authorList>
            <person name="Sun Q."/>
            <person name="Mori K."/>
        </authorList>
    </citation>
    <scope>NUCLEOTIDE SEQUENCE [LARGE SCALE GENOMIC DNA]</scope>
    <source>
        <strain evidence="2 3">CCM 7228</strain>
    </source>
</reference>
<sequence length="155" mass="18597">MILLLASVIGFNAIAFKKVKGISKNKIVHIWVFTITFQLFFDIFIDLKYHGYWYFTKAIDWVGIPAYIMLIPPVNLLFLYWFPFKSSIIKKLQYFVIWEILLLIYEVVSQIPHPFGFFHYGWWKLWYSVLLNPILLIILLGYYKWISKLENEVCS</sequence>
<feature type="transmembrane region" description="Helical" evidence="1">
    <location>
        <begin position="27"/>
        <end position="44"/>
    </location>
</feature>
<evidence type="ECO:0000313" key="2">
    <source>
        <dbReference type="EMBL" id="MFC0273415.1"/>
    </source>
</evidence>
<feature type="transmembrane region" description="Helical" evidence="1">
    <location>
        <begin position="64"/>
        <end position="82"/>
    </location>
</feature>
<keyword evidence="1" id="KW-0472">Membrane</keyword>
<dbReference type="RefSeq" id="WP_378936686.1">
    <property type="nucleotide sequence ID" value="NZ_JBHLVO010000020.1"/>
</dbReference>